<dbReference type="AlphaFoldDB" id="A0AA91DH39"/>
<comment type="caution">
    <text evidence="1">The sequence shown here is derived from an EMBL/GenBank/DDBJ whole genome shotgun (WGS) entry which is preliminary data.</text>
</comment>
<organism evidence="1 2">
    <name type="scientific">Variovorax paradoxus</name>
    <dbReference type="NCBI Taxonomy" id="34073"/>
    <lineage>
        <taxon>Bacteria</taxon>
        <taxon>Pseudomonadati</taxon>
        <taxon>Pseudomonadota</taxon>
        <taxon>Betaproteobacteria</taxon>
        <taxon>Burkholderiales</taxon>
        <taxon>Comamonadaceae</taxon>
        <taxon>Variovorax</taxon>
    </lineage>
</organism>
<evidence type="ECO:0000313" key="1">
    <source>
        <dbReference type="EMBL" id="OAK55028.1"/>
    </source>
</evidence>
<proteinExistence type="predicted"/>
<name>A0AA91DH39_VARPD</name>
<gene>
    <name evidence="1" type="ORF">A3K87_04310</name>
</gene>
<dbReference type="RefSeq" id="WP_081271687.1">
    <property type="nucleotide sequence ID" value="NZ_LVHG01000106.1"/>
</dbReference>
<accession>A0AA91DH39</accession>
<evidence type="ECO:0000313" key="2">
    <source>
        <dbReference type="Proteomes" id="UP000077852"/>
    </source>
</evidence>
<reference evidence="1 2" key="1">
    <citation type="submission" date="2016-03" db="EMBL/GenBank/DDBJ databases">
        <title>Genome sequence of Variovorax paradoxus KB5.</title>
        <authorList>
            <person name="Jeong H."/>
            <person name="Hong C.E."/>
            <person name="Jo S.H."/>
            <person name="Park J.M."/>
        </authorList>
    </citation>
    <scope>NUCLEOTIDE SEQUENCE [LARGE SCALE GENOMIC DNA]</scope>
    <source>
        <strain evidence="1 2">KB5</strain>
    </source>
</reference>
<sequence>MSIQQDEFFAAFEALEAKRASYRNLMAQIAAGEPFDRAVLQQEIEELDVLHKVFLEKSKPFVHWKP</sequence>
<dbReference type="EMBL" id="LVHG01000106">
    <property type="protein sequence ID" value="OAK55028.1"/>
    <property type="molecule type" value="Genomic_DNA"/>
</dbReference>
<dbReference type="Proteomes" id="UP000077852">
    <property type="component" value="Unassembled WGS sequence"/>
</dbReference>
<protein>
    <submittedName>
        <fullName evidence="1">Uncharacterized protein</fullName>
    </submittedName>
</protein>